<dbReference type="InterPro" id="IPR006180">
    <property type="entry name" value="3-OHacyl-CoA_DH_CS"/>
</dbReference>
<dbReference type="Gene3D" id="3.40.50.720">
    <property type="entry name" value="NAD(P)-binding Rossmann-like Domain"/>
    <property type="match status" value="1"/>
</dbReference>
<feature type="binding site" evidence="5">
    <location>
        <position position="33"/>
    </location>
    <ligand>
        <name>NAD(+)</name>
        <dbReference type="ChEBI" id="CHEBI:57540"/>
    </ligand>
</feature>
<dbReference type="NCBIfam" id="NF004474">
    <property type="entry name" value="PRK05808.1"/>
    <property type="match status" value="1"/>
</dbReference>
<reference evidence="8" key="2">
    <citation type="journal article" date="2021" name="Microbiol. Resour. Announc.">
        <title>Complete Genome Sequence of Polycladomyces abyssicola JIR-001T, Isolated from Hemipelagic Sediment in Deep Seawater.</title>
        <authorList>
            <person name="Tsubouchi T."/>
            <person name="Kaneko Y."/>
        </authorList>
    </citation>
    <scope>NUCLEOTIDE SEQUENCE</scope>
    <source>
        <strain evidence="8">JIR-001</strain>
    </source>
</reference>
<name>A0A8D5UJ01_9BACL</name>
<protein>
    <submittedName>
        <fullName evidence="8">3-hydroxybutyryl-CoA dehydrogenase</fullName>
    </submittedName>
</protein>
<evidence type="ECO:0000313" key="9">
    <source>
        <dbReference type="Proteomes" id="UP000677436"/>
    </source>
</evidence>
<comment type="similarity">
    <text evidence="2">Belongs to the 3-hydroxyacyl-CoA dehydrogenase family.</text>
</comment>
<dbReference type="InterPro" id="IPR008927">
    <property type="entry name" value="6-PGluconate_DH-like_C_sf"/>
</dbReference>
<evidence type="ECO:0000313" key="8">
    <source>
        <dbReference type="EMBL" id="BCU83301.1"/>
    </source>
</evidence>
<feature type="binding site" evidence="5">
    <location>
        <position position="93"/>
    </location>
    <ligand>
        <name>NAD(+)</name>
        <dbReference type="ChEBI" id="CHEBI:57540"/>
    </ligand>
</feature>
<dbReference type="GO" id="GO:0016616">
    <property type="term" value="F:oxidoreductase activity, acting on the CH-OH group of donors, NAD or NADP as acceptor"/>
    <property type="evidence" value="ECO:0007669"/>
    <property type="project" value="InterPro"/>
</dbReference>
<dbReference type="Pfam" id="PF02737">
    <property type="entry name" value="3HCDH_N"/>
    <property type="match status" value="1"/>
</dbReference>
<comment type="pathway">
    <text evidence="1">Lipid metabolism; butanoate metabolism.</text>
</comment>
<accession>A0A8D5UJ01</accession>
<feature type="binding site" evidence="5">
    <location>
        <position position="144"/>
    </location>
    <ligand>
        <name>NAD(+)</name>
        <dbReference type="ChEBI" id="CHEBI:57540"/>
    </ligand>
</feature>
<dbReference type="PANTHER" id="PTHR48075:SF5">
    <property type="entry name" value="3-HYDROXYBUTYRYL-COA DEHYDROGENASE"/>
    <property type="match status" value="1"/>
</dbReference>
<dbReference type="InterPro" id="IPR006108">
    <property type="entry name" value="3HC_DH_C"/>
</dbReference>
<feature type="domain" description="3-hydroxyacyl-CoA dehydrogenase C-terminal" evidence="6">
    <location>
        <begin position="187"/>
        <end position="283"/>
    </location>
</feature>
<dbReference type="PROSITE" id="PS00067">
    <property type="entry name" value="3HCDH"/>
    <property type="match status" value="1"/>
</dbReference>
<dbReference type="Pfam" id="PF00725">
    <property type="entry name" value="3HCDH"/>
    <property type="match status" value="1"/>
</dbReference>
<organism evidence="8 9">
    <name type="scientific">Polycladomyces abyssicola</name>
    <dbReference type="NCBI Taxonomy" id="1125966"/>
    <lineage>
        <taxon>Bacteria</taxon>
        <taxon>Bacillati</taxon>
        <taxon>Bacillota</taxon>
        <taxon>Bacilli</taxon>
        <taxon>Bacillales</taxon>
        <taxon>Thermoactinomycetaceae</taxon>
        <taxon>Polycladomyces</taxon>
    </lineage>
</organism>
<keyword evidence="5" id="KW-0520">NAD</keyword>
<dbReference type="SUPFAM" id="SSF48179">
    <property type="entry name" value="6-phosphogluconate dehydrogenase C-terminal domain-like"/>
    <property type="match status" value="1"/>
</dbReference>
<sequence>MDIQRVSVIGAGQMGSGIAQVAAQSGLHVTLVDVDEARVNKGLQTIEKNLGRQQEKGRLTEEQKGEILGRLHPMTDLAAAVAEVDLVIEAVVENKQVKADLFRQLDEHAPAHTILATNTSSLPITEIAAATKRPEKVIGMHFMNPVPVMKLVEVIRGLATSDETFRVVDRLARHMGKTPVEVQDFPGFVSNRVLMPMINEAIYAVYEGVATPEAIDEVMKLGMNHPMGPLTLADFIGLDTCLYIMETLYEGFGDSKYRPCPLLRKYVAAGWLGRKTGRGFYVYE</sequence>
<dbReference type="Proteomes" id="UP000677436">
    <property type="component" value="Chromosome"/>
</dbReference>
<dbReference type="AlphaFoldDB" id="A0A8D5UJ01"/>
<dbReference type="InterPro" id="IPR036291">
    <property type="entry name" value="NAD(P)-bd_dom_sf"/>
</dbReference>
<dbReference type="SUPFAM" id="SSF51735">
    <property type="entry name" value="NAD(P)-binding Rossmann-fold domains"/>
    <property type="match status" value="1"/>
</dbReference>
<feature type="binding site" evidence="5">
    <location>
        <position position="275"/>
    </location>
    <ligand>
        <name>NAD(+)</name>
        <dbReference type="ChEBI" id="CHEBI:57540"/>
    </ligand>
</feature>
<evidence type="ECO:0000259" key="6">
    <source>
        <dbReference type="Pfam" id="PF00725"/>
    </source>
</evidence>
<dbReference type="InterPro" id="IPR022694">
    <property type="entry name" value="3-OHacyl-CoA_DH"/>
</dbReference>
<dbReference type="EMBL" id="AP024601">
    <property type="protein sequence ID" value="BCU83301.1"/>
    <property type="molecule type" value="Genomic_DNA"/>
</dbReference>
<evidence type="ECO:0000256" key="2">
    <source>
        <dbReference type="ARBA" id="ARBA00009463"/>
    </source>
</evidence>
<reference evidence="8" key="1">
    <citation type="journal article" date="2013" name="Int. J. Syst. Evol. Microbiol.">
        <title>Polycladomyces abyssicola gen. nov., sp. nov., a thermophilic filamentous bacterium isolated from hemipelagic sediment.</title>
        <authorList>
            <person name="Tsubouchi T."/>
            <person name="Shimane Y."/>
            <person name="Mori K."/>
            <person name="Usui K."/>
            <person name="Hiraki T."/>
            <person name="Tame A."/>
            <person name="Uematsu K."/>
            <person name="Maruyama T."/>
            <person name="Hatada Y."/>
        </authorList>
    </citation>
    <scope>NUCLEOTIDE SEQUENCE</scope>
    <source>
        <strain evidence="8">JIR-001</strain>
    </source>
</reference>
<feature type="binding site" evidence="5">
    <location>
        <position position="98"/>
    </location>
    <ligand>
        <name>NAD(+)</name>
        <dbReference type="ChEBI" id="CHEBI:57540"/>
    </ligand>
</feature>
<dbReference type="InterPro" id="IPR006176">
    <property type="entry name" value="3-OHacyl-CoA_DH_NAD-bd"/>
</dbReference>
<evidence type="ECO:0000256" key="5">
    <source>
        <dbReference type="PIRSR" id="PIRSR000105-2"/>
    </source>
</evidence>
<dbReference type="FunFam" id="3.40.50.720:FF:000009">
    <property type="entry name" value="Fatty oxidation complex, alpha subunit"/>
    <property type="match status" value="1"/>
</dbReference>
<keyword evidence="3" id="KW-0560">Oxidoreductase</keyword>
<dbReference type="InterPro" id="IPR013328">
    <property type="entry name" value="6PGD_dom2"/>
</dbReference>
<proteinExistence type="inferred from homology"/>
<evidence type="ECO:0000256" key="1">
    <source>
        <dbReference type="ARBA" id="ARBA00005086"/>
    </source>
</evidence>
<dbReference type="GO" id="GO:0019605">
    <property type="term" value="P:butyrate metabolic process"/>
    <property type="evidence" value="ECO:0007669"/>
    <property type="project" value="UniProtKB-UniPathway"/>
</dbReference>
<evidence type="ECO:0000259" key="7">
    <source>
        <dbReference type="Pfam" id="PF02737"/>
    </source>
</evidence>
<keyword evidence="9" id="KW-1185">Reference proteome</keyword>
<dbReference type="PANTHER" id="PTHR48075">
    <property type="entry name" value="3-HYDROXYACYL-COA DEHYDROGENASE FAMILY PROTEIN"/>
    <property type="match status" value="1"/>
</dbReference>
<dbReference type="KEGG" id="pabs:JIR001_30840"/>
<dbReference type="GO" id="GO:0070403">
    <property type="term" value="F:NAD+ binding"/>
    <property type="evidence" value="ECO:0007669"/>
    <property type="project" value="InterPro"/>
</dbReference>
<feature type="site" description="Important for catalytic activity" evidence="4">
    <location>
        <position position="141"/>
    </location>
</feature>
<evidence type="ECO:0000256" key="4">
    <source>
        <dbReference type="PIRSR" id="PIRSR000105-1"/>
    </source>
</evidence>
<dbReference type="RefSeq" id="WP_212773539.1">
    <property type="nucleotide sequence ID" value="NZ_AP024601.1"/>
</dbReference>
<feature type="binding site" evidence="5">
    <location>
        <begin position="10"/>
        <end position="15"/>
    </location>
    <ligand>
        <name>NAD(+)</name>
        <dbReference type="ChEBI" id="CHEBI:57540"/>
    </ligand>
</feature>
<dbReference type="UniPathway" id="UPA00863"/>
<feature type="binding site" evidence="5">
    <location>
        <position position="120"/>
    </location>
    <ligand>
        <name>NAD(+)</name>
        <dbReference type="ChEBI" id="CHEBI:57540"/>
    </ligand>
</feature>
<feature type="domain" description="3-hydroxyacyl-CoA dehydrogenase NAD binding" evidence="7">
    <location>
        <begin position="6"/>
        <end position="184"/>
    </location>
</feature>
<gene>
    <name evidence="8" type="primary">hbd_3</name>
    <name evidence="8" type="ORF">JIR001_30840</name>
</gene>
<dbReference type="NCBIfam" id="NF005875">
    <property type="entry name" value="PRK07819.1"/>
    <property type="match status" value="1"/>
</dbReference>
<evidence type="ECO:0000256" key="3">
    <source>
        <dbReference type="ARBA" id="ARBA00023002"/>
    </source>
</evidence>
<dbReference type="Gene3D" id="1.10.1040.10">
    <property type="entry name" value="N-(1-d-carboxylethyl)-l-norvaline Dehydrogenase, domain 2"/>
    <property type="match status" value="1"/>
</dbReference>
<dbReference type="PIRSF" id="PIRSF000105">
    <property type="entry name" value="HCDH"/>
    <property type="match status" value="1"/>
</dbReference>